<dbReference type="SUPFAM" id="SSF52058">
    <property type="entry name" value="L domain-like"/>
    <property type="match status" value="1"/>
</dbReference>
<reference evidence="1" key="1">
    <citation type="submission" date="2014-09" db="EMBL/GenBank/DDBJ databases">
        <title>Genome sequence of the luminous mushroom Mycena chlorophos for searching fungal bioluminescence genes.</title>
        <authorList>
            <person name="Tanaka Y."/>
            <person name="Kasuga D."/>
            <person name="Oba Y."/>
            <person name="Hase S."/>
            <person name="Sato K."/>
            <person name="Oba Y."/>
            <person name="Sakakibara Y."/>
        </authorList>
    </citation>
    <scope>NUCLEOTIDE SEQUENCE</scope>
</reference>
<keyword evidence="2" id="KW-1185">Reference proteome</keyword>
<evidence type="ECO:0008006" key="3">
    <source>
        <dbReference type="Google" id="ProtNLM"/>
    </source>
</evidence>
<organism evidence="1 2">
    <name type="scientific">Mycena chlorophos</name>
    <name type="common">Agaric fungus</name>
    <name type="synonym">Agaricus chlorophos</name>
    <dbReference type="NCBI Taxonomy" id="658473"/>
    <lineage>
        <taxon>Eukaryota</taxon>
        <taxon>Fungi</taxon>
        <taxon>Dikarya</taxon>
        <taxon>Basidiomycota</taxon>
        <taxon>Agaricomycotina</taxon>
        <taxon>Agaricomycetes</taxon>
        <taxon>Agaricomycetidae</taxon>
        <taxon>Agaricales</taxon>
        <taxon>Marasmiineae</taxon>
        <taxon>Mycenaceae</taxon>
        <taxon>Mycena</taxon>
    </lineage>
</organism>
<gene>
    <name evidence="1" type="ORF">MCHLO_14873</name>
</gene>
<proteinExistence type="predicted"/>
<sequence>MPTTIASLSSEILSLIFIESLPRRPEVHDGIGRGPFYAAPLIVSWVCKQWRNAALATSILWAGISLCVLDHRLLNRYQAQRAAVAAAKLSTFAERAAGRSLEVAIGCPRVPGFYSSEQFEPIVEALDRLPNRNHIRWLSLQLPGNAIEAFAACAHDRLDFAGVASLSLYFPRLSDGWPIRMFRHFPNILSLTLHHVSLSRLPGLPWSSLTDLFGDRCGIGDAVQIMRQAPNLRRAYFDVLARHLEVHPGEGWNDEDREFGHPPDDTQRVSLDLLESFEVSESCGICPHILEYVRLPAVRSLTLGVSDDHLSTNTEDHDVLHPTVFRNFLTRSGTAHLEELVLLSTWRHADWPEWANDPFKDLGVTEATFGGVVPSFALAFFNRLQHYDAFLPCLRRLEIRCQEWEEDELQSSEGDDSSSEPDSSFEAVLAVAGEAILARNARSSANNGNYPSRIQSFTLLSDGGRPVDQSMLDLGQVTALQSSGVEVVIASEDMSY</sequence>
<accession>A0ABQ0M5C5</accession>
<protein>
    <recommendedName>
        <fullName evidence="3">F-box domain-containing protein</fullName>
    </recommendedName>
</protein>
<dbReference type="EMBL" id="DF849702">
    <property type="protein sequence ID" value="GAT58437.1"/>
    <property type="molecule type" value="Genomic_DNA"/>
</dbReference>
<name>A0ABQ0M5C5_MYCCL</name>
<evidence type="ECO:0000313" key="2">
    <source>
        <dbReference type="Proteomes" id="UP000815677"/>
    </source>
</evidence>
<evidence type="ECO:0000313" key="1">
    <source>
        <dbReference type="EMBL" id="GAT58437.1"/>
    </source>
</evidence>
<dbReference type="Proteomes" id="UP000815677">
    <property type="component" value="Unassembled WGS sequence"/>
</dbReference>